<proteinExistence type="predicted"/>
<dbReference type="EMBL" id="DROD01000187">
    <property type="protein sequence ID" value="HHJ52081.1"/>
    <property type="molecule type" value="Genomic_DNA"/>
</dbReference>
<dbReference type="NCBIfam" id="NF009239">
    <property type="entry name" value="PRK12595.1"/>
    <property type="match status" value="1"/>
</dbReference>
<accession>A0A7V5PN10</accession>
<dbReference type="InterPro" id="IPR052899">
    <property type="entry name" value="Class-I_DAHP_synthase"/>
</dbReference>
<organism evidence="4">
    <name type="scientific">Caldithrix abyssi</name>
    <dbReference type="NCBI Taxonomy" id="187145"/>
    <lineage>
        <taxon>Bacteria</taxon>
        <taxon>Pseudomonadati</taxon>
        <taxon>Calditrichota</taxon>
        <taxon>Calditrichia</taxon>
        <taxon>Calditrichales</taxon>
        <taxon>Calditrichaceae</taxon>
        <taxon>Caldithrix</taxon>
    </lineage>
</organism>
<dbReference type="NCBIfam" id="TIGR01361">
    <property type="entry name" value="DAHP_synth_Bsub"/>
    <property type="match status" value="1"/>
</dbReference>
<feature type="region of interest" description="Disordered" evidence="2">
    <location>
        <begin position="18"/>
        <end position="37"/>
    </location>
</feature>
<name>A0A7V5PN10_CALAY</name>
<dbReference type="NCBIfam" id="NF006421">
    <property type="entry name" value="PRK08673.1"/>
    <property type="match status" value="1"/>
</dbReference>
<keyword evidence="1 4" id="KW-0808">Transferase</keyword>
<dbReference type="EC" id="2.5.1.54" evidence="4"/>
<dbReference type="GO" id="GO:0016832">
    <property type="term" value="F:aldehyde-lyase activity"/>
    <property type="evidence" value="ECO:0007669"/>
    <property type="project" value="InterPro"/>
</dbReference>
<dbReference type="InterPro" id="IPR013785">
    <property type="entry name" value="Aldolase_TIM"/>
</dbReference>
<dbReference type="PANTHER" id="PTHR43018:SF2">
    <property type="entry name" value="PHOSPHO-2-DEHYDRO-3-DEOXYHEPTONATE ALDOLASE"/>
    <property type="match status" value="1"/>
</dbReference>
<evidence type="ECO:0000313" key="4">
    <source>
        <dbReference type="EMBL" id="HHJ52081.1"/>
    </source>
</evidence>
<dbReference type="GO" id="GO:0009073">
    <property type="term" value="P:aromatic amino acid family biosynthetic process"/>
    <property type="evidence" value="ECO:0007669"/>
    <property type="project" value="InterPro"/>
</dbReference>
<dbReference type="InterPro" id="IPR006268">
    <property type="entry name" value="DAHP_syn_2"/>
</dbReference>
<protein>
    <submittedName>
        <fullName evidence="4">3-deoxy-7-phosphoheptulonate synthase</fullName>
        <ecNumber evidence="4">2.5.1.54</ecNumber>
    </submittedName>
</protein>
<evidence type="ECO:0000256" key="1">
    <source>
        <dbReference type="ARBA" id="ARBA00022679"/>
    </source>
</evidence>
<dbReference type="Pfam" id="PF00793">
    <property type="entry name" value="DAHP_synth_1"/>
    <property type="match status" value="1"/>
</dbReference>
<dbReference type="PANTHER" id="PTHR43018">
    <property type="entry name" value="PHOSPHO-2-DEHYDRO-3-DEOXYHEPTONATE ALDOLASE"/>
    <property type="match status" value="1"/>
</dbReference>
<dbReference type="SUPFAM" id="SSF51569">
    <property type="entry name" value="Aldolase"/>
    <property type="match status" value="1"/>
</dbReference>
<comment type="caution">
    <text evidence="4">The sequence shown here is derived from an EMBL/GenBank/DDBJ whole genome shotgun (WGS) entry which is preliminary data.</text>
</comment>
<dbReference type="Gene3D" id="3.20.20.70">
    <property type="entry name" value="Aldolase class I"/>
    <property type="match status" value="1"/>
</dbReference>
<dbReference type="GO" id="GO:0003849">
    <property type="term" value="F:3-deoxy-7-phosphoheptulonate synthase activity"/>
    <property type="evidence" value="ECO:0007669"/>
    <property type="project" value="UniProtKB-EC"/>
</dbReference>
<dbReference type="InterPro" id="IPR006218">
    <property type="entry name" value="DAHP1/KDSA"/>
</dbReference>
<feature type="domain" description="DAHP synthetase I/KDSA" evidence="3">
    <location>
        <begin position="52"/>
        <end position="286"/>
    </location>
</feature>
<gene>
    <name evidence="4" type="primary">aroF</name>
    <name evidence="4" type="ORF">ENJ89_02695</name>
</gene>
<evidence type="ECO:0000259" key="3">
    <source>
        <dbReference type="Pfam" id="PF00793"/>
    </source>
</evidence>
<evidence type="ECO:0000256" key="2">
    <source>
        <dbReference type="SAM" id="MobiDB-lite"/>
    </source>
</evidence>
<sequence>MTGFLYVLGSYPQFEQQDQPSVAVRSGSGKKKSGPLYSLDHRKEPTVVEVGEHRIGGGTFTIIAGPCSVEGRHQMIESAKIVAENGAHLLRGGAFKPRTSPYSFQGLGEEGLRLLKEAGEMFNMPVVTEVLAVEDVPLVAKYADVIQIGARNMQNFVLLKEVGKVNKPILLKRGMMATVKELLLSAEYILAQGNPNVILCERGIRTFETATRNTLDISAIPLLKQMTHLPVIVDPSHATGKSSLIEPVSRAAVAVGADGLMVEVHFNPSTALSDAEQALDERMFKQLIRSISQLLK</sequence>
<dbReference type="Proteomes" id="UP000886124">
    <property type="component" value="Unassembled WGS sequence"/>
</dbReference>
<dbReference type="AlphaFoldDB" id="A0A7V5PN10"/>
<reference evidence="4" key="1">
    <citation type="journal article" date="2020" name="mSystems">
        <title>Genome- and Community-Level Interaction Insights into Carbon Utilization and Element Cycling Functions of Hydrothermarchaeota in Hydrothermal Sediment.</title>
        <authorList>
            <person name="Zhou Z."/>
            <person name="Liu Y."/>
            <person name="Xu W."/>
            <person name="Pan J."/>
            <person name="Luo Z.H."/>
            <person name="Li M."/>
        </authorList>
    </citation>
    <scope>NUCLEOTIDE SEQUENCE [LARGE SCALE GENOMIC DNA]</scope>
    <source>
        <strain evidence="4">HyVt-527</strain>
    </source>
</reference>